<keyword evidence="18" id="KW-1185">Reference proteome</keyword>
<dbReference type="EMBL" id="JAKKPZ010000001">
    <property type="protein sequence ID" value="KAI1728240.1"/>
    <property type="molecule type" value="Genomic_DNA"/>
</dbReference>
<feature type="compositionally biased region" description="Low complexity" evidence="14">
    <location>
        <begin position="886"/>
        <end position="903"/>
    </location>
</feature>
<feature type="region of interest" description="Disordered" evidence="14">
    <location>
        <begin position="716"/>
        <end position="746"/>
    </location>
</feature>
<sequence length="1864" mass="205721">MDNKSGRESTEELSQSSQLLKVLKPVFTWDELNDRLIKMDEARLACDKCSFIADTSISLEQHSFSEHSNDDTVSSGPLIKVEDPAQTVSSTSEKCPLCSEKISNMTADSDEKTLRGHLFEVHKIVEESVLDQLCQTTGIKTELDESPDDNKTLMSELKRAEGEETNSAIYRHRCSQPGCVMAFKSVERLRQHELSHSTIFRLIQKCPFCDAQNAVEACRNSYANSSTLRQHIEEHHLNSAQLSNRCEDCEENFESFENWVEHLASLKHKERTMRAEERTETELNQFNDAREERNTKLNDQVFSLLMRHPSPLLPPPPQFSHLLAQHNQFSQSSSKSSCSSQSKPFRCNVCRQAYGQPATFDTHLRSLSHINQMNRLQQLVESGQVDPLKPVSEQPGGPPQKLIVEVLNANNLGMCQTSTDSKQDFVPPMLNPFFMVGANAMIEESESGGVDLSMKRKKVSADHSMDKLSTAASQFNFPSTTASKNQKVLQSQQKSRNSSQTSSPLPQINGGQQSQMAAAQLMMAQAMMSQMFQQQNGTETNPQANWLATMSLMAQTQQAAQNHSPLLSMMGNFGPDATTAINPLAMLGLSQVLGNGDAKTSKTKPSSSKHADLPSEAKTGGALWRALEEYRFELAEHIENLDEKKLKVDKIPECRIADIVEVECPTCKDTSSTIWEFKEHFQENHGSSSIPGKVIQQFATKLQEAILEVDIQQSDLNSDQSDTENLPATASSAPPTSSTPSGKRKELCNNEELETKRLRADSTPAPTLSSGETMAQTLLNTAFVGAGLPKTPQRGGKPRKGLNEVLAAMRPKEQSKITPSPPSSLANMPTSDSLSSMMMSMSNPLASSAFNPFLAAAAGLNPTSMSTPNDIAAAAAAMAAAMNNNNNAPAPSNSTGLNTSSSSDAYSENSPQKRARTRITDEQLKVLRLHFDINNSPSEDQIREMSVKAGLPEKVIKHWFRNTLFKERQRDKDSPYNFNVPPQMSIDLATYEKTGEAKVTSLKQETDSSECGQGTSTIFSPNEIKSSHEVKREMSTPPASPPMSVEEGENSRETHDNTEGRKSTQNSEAAAAALTQQQIAAVPSFASFFGGLGSLKPTSMMGSDVPSQEDKSTLSSMLQGLTSPFPGFPVSTAISSSPNANIRPTSTNSSAGMIATSSLVNTSSASNAPSLGTGRRANRTRFTDFQLRTLQNFFDKQAYPKDDDLEMLSKKLGLSPRVIVVWFQNARQKARKIYENQPNNMDNHERFVRTPGANFQCKRCQLVFQRYYELIQHQQKVCYINDGDAQQTDNKSLEEILSEDEKNANFLNGLMQHSAAGADLTANIGNENQQQATLMASTFMNSLLTADALEKFNLNNGCTGAGTEEAGDGNTQQDLLKLISSSGRPSSEAMLKMFKNKEKKRQFYKRCPFCGLLFQAKEKLLVHLSERHSEQLMTAAVDIDALPDAEDVPIFSFSTTEELLNRINNAQDEETNNTQDDHNSQMLTRASPLDLRCNQNNEEEEQQHSSVSPYSDEGDENRYRTHLTPLQVYVMKSLFNDYKTPSMSECEVLGREIGLHKRVVQVWFQNARAKERKSKGEEDSVSLNNSAKATTHCELCSVEFSATATAQDHIFTRSHIENVKERGFSLRGMSNSSANDENVQSEDSGENKSSKGISNDRQSSGHRSKSVREPTSKRGSTGAQSGDLNAQYGNQFPYNLIYGAQLPPMIYDQNLIGTPVSLLQITSSVANQITHDMANGRNSSKFTQDGLQHNQLSAKVSEVDFKCSSTSESEVGWACPQCCNVFQQEDFLRNHQKLICQGCDGTFRLIQIHYDCAACQAKFGTQDEFRAHCETAPHKTVASVYSSSEGSAQLIMQTRNSGTSTTSC</sequence>
<evidence type="ECO:0000256" key="13">
    <source>
        <dbReference type="RuleBase" id="RU000682"/>
    </source>
</evidence>
<evidence type="ECO:0000256" key="2">
    <source>
        <dbReference type="ARBA" id="ARBA00022723"/>
    </source>
</evidence>
<dbReference type="FunFam" id="1.10.10.60:FF:000064">
    <property type="entry name" value="Zinc finger homeobox protein 4"/>
    <property type="match status" value="1"/>
</dbReference>
<dbReference type="FunFam" id="1.10.10.60:FF:000080">
    <property type="entry name" value="Zinc finger homeobox protein 2"/>
    <property type="match status" value="1"/>
</dbReference>
<evidence type="ECO:0000313" key="17">
    <source>
        <dbReference type="EMBL" id="KAI1728240.1"/>
    </source>
</evidence>
<feature type="region of interest" description="Disordered" evidence="14">
    <location>
        <begin position="811"/>
        <end position="831"/>
    </location>
</feature>
<dbReference type="SUPFAM" id="SSF46689">
    <property type="entry name" value="Homeodomain-like"/>
    <property type="match status" value="3"/>
</dbReference>
<feature type="compositionally biased region" description="Basic and acidic residues" evidence="14">
    <location>
        <begin position="1049"/>
        <end position="1062"/>
    </location>
</feature>
<evidence type="ECO:0000259" key="16">
    <source>
        <dbReference type="PROSITE" id="PS50157"/>
    </source>
</evidence>
<evidence type="ECO:0000256" key="3">
    <source>
        <dbReference type="ARBA" id="ARBA00022737"/>
    </source>
</evidence>
<evidence type="ECO:0000259" key="15">
    <source>
        <dbReference type="PROSITE" id="PS50071"/>
    </source>
</evidence>
<protein>
    <submittedName>
        <fullName evidence="17">Homeobox domain-containing protein</fullName>
    </submittedName>
</protein>
<feature type="compositionally biased region" description="Polar residues" evidence="14">
    <location>
        <begin position="716"/>
        <end position="726"/>
    </location>
</feature>
<keyword evidence="5" id="KW-0862">Zinc</keyword>
<dbReference type="Proteomes" id="UP001201812">
    <property type="component" value="Unassembled WGS sequence"/>
</dbReference>
<evidence type="ECO:0000256" key="10">
    <source>
        <dbReference type="ARBA" id="ARBA00023242"/>
    </source>
</evidence>
<feature type="compositionally biased region" description="Basic and acidic residues" evidence="14">
    <location>
        <begin position="1025"/>
        <end position="1034"/>
    </location>
</feature>
<feature type="compositionally biased region" description="Low complexity" evidence="14">
    <location>
        <begin position="727"/>
        <end position="741"/>
    </location>
</feature>
<evidence type="ECO:0000256" key="8">
    <source>
        <dbReference type="ARBA" id="ARBA00023155"/>
    </source>
</evidence>
<proteinExistence type="predicted"/>
<keyword evidence="10 12" id="KW-0539">Nucleus</keyword>
<reference evidence="17" key="1">
    <citation type="submission" date="2022-01" db="EMBL/GenBank/DDBJ databases">
        <title>Genome Sequence Resource for Two Populations of Ditylenchus destructor, the Migratory Endoparasitic Phytonematode.</title>
        <authorList>
            <person name="Zhang H."/>
            <person name="Lin R."/>
            <person name="Xie B."/>
        </authorList>
    </citation>
    <scope>NUCLEOTIDE SEQUENCE</scope>
    <source>
        <strain evidence="17">BazhouSP</strain>
    </source>
</reference>
<dbReference type="PROSITE" id="PS50071">
    <property type="entry name" value="HOMEOBOX_2"/>
    <property type="match status" value="3"/>
</dbReference>
<keyword evidence="3" id="KW-0677">Repeat</keyword>
<dbReference type="GO" id="GO:0000978">
    <property type="term" value="F:RNA polymerase II cis-regulatory region sequence-specific DNA binding"/>
    <property type="evidence" value="ECO:0007669"/>
    <property type="project" value="TreeGrafter"/>
</dbReference>
<dbReference type="GO" id="GO:0005634">
    <property type="term" value="C:nucleus"/>
    <property type="evidence" value="ECO:0007669"/>
    <property type="project" value="UniProtKB-SubCell"/>
</dbReference>
<evidence type="ECO:0000313" key="18">
    <source>
        <dbReference type="Proteomes" id="UP001201812"/>
    </source>
</evidence>
<feature type="DNA-binding region" description="Homeobox" evidence="12">
    <location>
        <begin position="1516"/>
        <end position="1575"/>
    </location>
</feature>
<dbReference type="Gene3D" id="3.30.160.60">
    <property type="entry name" value="Classic Zinc Finger"/>
    <property type="match status" value="1"/>
</dbReference>
<dbReference type="SMART" id="SM00451">
    <property type="entry name" value="ZnF_U1"/>
    <property type="match status" value="4"/>
</dbReference>
<dbReference type="PANTHER" id="PTHR45891:SF3">
    <property type="entry name" value="ZINC FINGER PROTEIN 2"/>
    <property type="match status" value="1"/>
</dbReference>
<evidence type="ECO:0000256" key="9">
    <source>
        <dbReference type="ARBA" id="ARBA00023163"/>
    </source>
</evidence>
<dbReference type="InterPro" id="IPR003604">
    <property type="entry name" value="Matrin/U1-like-C_Znf_C2H2"/>
</dbReference>
<feature type="compositionally biased region" description="Polar residues" evidence="14">
    <location>
        <begin position="1628"/>
        <end position="1638"/>
    </location>
</feature>
<dbReference type="InterPro" id="IPR001356">
    <property type="entry name" value="HD"/>
</dbReference>
<dbReference type="CDD" id="cd00086">
    <property type="entry name" value="homeodomain"/>
    <property type="match status" value="3"/>
</dbReference>
<dbReference type="SMART" id="SM00389">
    <property type="entry name" value="HOX"/>
    <property type="match status" value="3"/>
</dbReference>
<dbReference type="InterPro" id="IPR051968">
    <property type="entry name" value="ZnFinger_Homeobox_TR"/>
</dbReference>
<dbReference type="PROSITE" id="PS50157">
    <property type="entry name" value="ZINC_FINGER_C2H2_2"/>
    <property type="match status" value="1"/>
</dbReference>
<organism evidence="17 18">
    <name type="scientific">Ditylenchus destructor</name>
    <dbReference type="NCBI Taxonomy" id="166010"/>
    <lineage>
        <taxon>Eukaryota</taxon>
        <taxon>Metazoa</taxon>
        <taxon>Ecdysozoa</taxon>
        <taxon>Nematoda</taxon>
        <taxon>Chromadorea</taxon>
        <taxon>Rhabditida</taxon>
        <taxon>Tylenchina</taxon>
        <taxon>Tylenchomorpha</taxon>
        <taxon>Sphaerularioidea</taxon>
        <taxon>Anguinidae</taxon>
        <taxon>Anguininae</taxon>
        <taxon>Ditylenchus</taxon>
    </lineage>
</organism>
<evidence type="ECO:0000256" key="4">
    <source>
        <dbReference type="ARBA" id="ARBA00022771"/>
    </source>
</evidence>
<dbReference type="GO" id="GO:0008270">
    <property type="term" value="F:zinc ion binding"/>
    <property type="evidence" value="ECO:0007669"/>
    <property type="project" value="UniProtKB-KW"/>
</dbReference>
<evidence type="ECO:0000256" key="1">
    <source>
        <dbReference type="ARBA" id="ARBA00004123"/>
    </source>
</evidence>
<feature type="domain" description="Homeobox" evidence="15">
    <location>
        <begin position="1173"/>
        <end position="1233"/>
    </location>
</feature>
<feature type="DNA-binding region" description="Homeobox" evidence="12">
    <location>
        <begin position="1175"/>
        <end position="1234"/>
    </location>
</feature>
<feature type="region of interest" description="Disordered" evidence="14">
    <location>
        <begin position="886"/>
        <end position="919"/>
    </location>
</feature>
<keyword evidence="8 12" id="KW-0371">Homeobox</keyword>
<feature type="domain" description="Homeobox" evidence="15">
    <location>
        <begin position="910"/>
        <end position="970"/>
    </location>
</feature>
<dbReference type="PANTHER" id="PTHR45891">
    <property type="entry name" value="ZINC FINGER HOMEOBOX PROTEIN"/>
    <property type="match status" value="1"/>
</dbReference>
<feature type="DNA-binding region" description="Homeobox" evidence="12">
    <location>
        <begin position="912"/>
        <end position="971"/>
    </location>
</feature>
<feature type="compositionally biased region" description="Polar residues" evidence="14">
    <location>
        <begin position="1673"/>
        <end position="1684"/>
    </location>
</feature>
<keyword evidence="6" id="KW-0805">Transcription regulation</keyword>
<feature type="region of interest" description="Disordered" evidence="14">
    <location>
        <begin position="1001"/>
        <end position="1072"/>
    </location>
</feature>
<dbReference type="PROSITE" id="PS00027">
    <property type="entry name" value="HOMEOBOX_1"/>
    <property type="match status" value="1"/>
</dbReference>
<keyword evidence="4 11" id="KW-0863">Zinc-finger</keyword>
<feature type="domain" description="C2H2-type" evidence="16">
    <location>
        <begin position="345"/>
        <end position="374"/>
    </location>
</feature>
<keyword evidence="9" id="KW-0804">Transcription</keyword>
<dbReference type="SMART" id="SM00355">
    <property type="entry name" value="ZnF_C2H2"/>
    <property type="match status" value="12"/>
</dbReference>
<feature type="region of interest" description="Disordered" evidence="14">
    <location>
        <begin position="476"/>
        <end position="516"/>
    </location>
</feature>
<feature type="region of interest" description="Disordered" evidence="14">
    <location>
        <begin position="1626"/>
        <end position="1684"/>
    </location>
</feature>
<name>A0AAD4RD76_9BILA</name>
<dbReference type="Gene3D" id="1.10.10.60">
    <property type="entry name" value="Homeodomain-like"/>
    <property type="match status" value="3"/>
</dbReference>
<comment type="subcellular location">
    <subcellularLocation>
        <location evidence="1 12 13">Nucleus</location>
    </subcellularLocation>
</comment>
<dbReference type="SUPFAM" id="SSF57667">
    <property type="entry name" value="beta-beta-alpha zinc fingers"/>
    <property type="match status" value="1"/>
</dbReference>
<feature type="region of interest" description="Disordered" evidence="14">
    <location>
        <begin position="595"/>
        <end position="617"/>
    </location>
</feature>
<evidence type="ECO:0000256" key="5">
    <source>
        <dbReference type="ARBA" id="ARBA00022833"/>
    </source>
</evidence>
<evidence type="ECO:0000256" key="12">
    <source>
        <dbReference type="PROSITE-ProRule" id="PRU00108"/>
    </source>
</evidence>
<dbReference type="InterPro" id="IPR017970">
    <property type="entry name" value="Homeobox_CS"/>
</dbReference>
<feature type="compositionally biased region" description="Polar residues" evidence="14">
    <location>
        <begin position="476"/>
        <end position="511"/>
    </location>
</feature>
<dbReference type="InterPro" id="IPR009057">
    <property type="entry name" value="Homeodomain-like_sf"/>
</dbReference>
<dbReference type="InterPro" id="IPR013087">
    <property type="entry name" value="Znf_C2H2_type"/>
</dbReference>
<evidence type="ECO:0000256" key="6">
    <source>
        <dbReference type="ARBA" id="ARBA00023015"/>
    </source>
</evidence>
<dbReference type="InterPro" id="IPR036236">
    <property type="entry name" value="Znf_C2H2_sf"/>
</dbReference>
<dbReference type="Pfam" id="PF00046">
    <property type="entry name" value="Homeodomain"/>
    <property type="match status" value="3"/>
</dbReference>
<feature type="region of interest" description="Disordered" evidence="14">
    <location>
        <begin position="1496"/>
        <end position="1517"/>
    </location>
</feature>
<feature type="domain" description="Homeobox" evidence="15">
    <location>
        <begin position="1514"/>
        <end position="1574"/>
    </location>
</feature>
<evidence type="ECO:0000256" key="14">
    <source>
        <dbReference type="SAM" id="MobiDB-lite"/>
    </source>
</evidence>
<keyword evidence="2" id="KW-0479">Metal-binding</keyword>
<dbReference type="GO" id="GO:0000981">
    <property type="term" value="F:DNA-binding transcription factor activity, RNA polymerase II-specific"/>
    <property type="evidence" value="ECO:0007669"/>
    <property type="project" value="InterPro"/>
</dbReference>
<comment type="caution">
    <text evidence="17">The sequence shown here is derived from an EMBL/GenBank/DDBJ whole genome shotgun (WGS) entry which is preliminary data.</text>
</comment>
<gene>
    <name evidence="17" type="ORF">DdX_00404</name>
</gene>
<keyword evidence="7 12" id="KW-0238">DNA-binding</keyword>
<evidence type="ECO:0000256" key="11">
    <source>
        <dbReference type="PROSITE-ProRule" id="PRU00042"/>
    </source>
</evidence>
<accession>A0AAD4RD76</accession>
<evidence type="ECO:0000256" key="7">
    <source>
        <dbReference type="ARBA" id="ARBA00023125"/>
    </source>
</evidence>
<dbReference type="PROSITE" id="PS00028">
    <property type="entry name" value="ZINC_FINGER_C2H2_1"/>
    <property type="match status" value="5"/>
</dbReference>
<feature type="compositionally biased region" description="Polar residues" evidence="14">
    <location>
        <begin position="1009"/>
        <end position="1024"/>
    </location>
</feature>